<name>A0ABP7SLF3_9BACT</name>
<dbReference type="EMBL" id="BAABDJ010000033">
    <property type="protein sequence ID" value="GAA4013128.1"/>
    <property type="molecule type" value="Genomic_DNA"/>
</dbReference>
<comment type="caution">
    <text evidence="2">The sequence shown here is derived from an EMBL/GenBank/DDBJ whole genome shotgun (WGS) entry which is preliminary data.</text>
</comment>
<dbReference type="Proteomes" id="UP001500567">
    <property type="component" value="Unassembled WGS sequence"/>
</dbReference>
<proteinExistence type="predicted"/>
<gene>
    <name evidence="2" type="ORF">GCM10022408_27580</name>
</gene>
<reference evidence="3" key="1">
    <citation type="journal article" date="2019" name="Int. J. Syst. Evol. Microbiol.">
        <title>The Global Catalogue of Microorganisms (GCM) 10K type strain sequencing project: providing services to taxonomists for standard genome sequencing and annotation.</title>
        <authorList>
            <consortium name="The Broad Institute Genomics Platform"/>
            <consortium name="The Broad Institute Genome Sequencing Center for Infectious Disease"/>
            <person name="Wu L."/>
            <person name="Ma J."/>
        </authorList>
    </citation>
    <scope>NUCLEOTIDE SEQUENCE [LARGE SCALE GENOMIC DNA]</scope>
    <source>
        <strain evidence="3">JCM 17224</strain>
    </source>
</reference>
<evidence type="ECO:0000313" key="3">
    <source>
        <dbReference type="Proteomes" id="UP001500567"/>
    </source>
</evidence>
<evidence type="ECO:0000256" key="1">
    <source>
        <dbReference type="SAM" id="MobiDB-lite"/>
    </source>
</evidence>
<sequence>MHGQVVEHQHIARPQNKSQTIARIQGKARVVERALEELPGFRSLAREQPNERERAPRLSGTACPTRCPPTARA</sequence>
<organism evidence="2 3">
    <name type="scientific">Hymenobacter fastidiosus</name>
    <dbReference type="NCBI Taxonomy" id="486264"/>
    <lineage>
        <taxon>Bacteria</taxon>
        <taxon>Pseudomonadati</taxon>
        <taxon>Bacteroidota</taxon>
        <taxon>Cytophagia</taxon>
        <taxon>Cytophagales</taxon>
        <taxon>Hymenobacteraceae</taxon>
        <taxon>Hymenobacter</taxon>
    </lineage>
</organism>
<feature type="region of interest" description="Disordered" evidence="1">
    <location>
        <begin position="44"/>
        <end position="73"/>
    </location>
</feature>
<evidence type="ECO:0000313" key="2">
    <source>
        <dbReference type="EMBL" id="GAA4013128.1"/>
    </source>
</evidence>
<feature type="compositionally biased region" description="Basic and acidic residues" evidence="1">
    <location>
        <begin position="44"/>
        <end position="56"/>
    </location>
</feature>
<keyword evidence="3" id="KW-1185">Reference proteome</keyword>
<protein>
    <submittedName>
        <fullName evidence="2">Uncharacterized protein</fullName>
    </submittedName>
</protein>
<accession>A0ABP7SLF3</accession>